<dbReference type="SUPFAM" id="SSF52540">
    <property type="entry name" value="P-loop containing nucleoside triphosphate hydrolases"/>
    <property type="match status" value="1"/>
</dbReference>
<dbReference type="NCBIfam" id="NF045780">
    <property type="entry name" value="TrlF_fam_ATP"/>
    <property type="match status" value="1"/>
</dbReference>
<dbReference type="OrthoDB" id="9791620at2"/>
<accession>A0A1B7L2B2</accession>
<dbReference type="AlphaFoldDB" id="A0A1B7L2B2"/>
<name>A0A1B7L2B2_9ENTR</name>
<dbReference type="Gene3D" id="3.40.50.300">
    <property type="entry name" value="P-loop containing nucleotide triphosphate hydrolases"/>
    <property type="match status" value="2"/>
</dbReference>
<evidence type="ECO:0000259" key="1">
    <source>
        <dbReference type="Pfam" id="PF02463"/>
    </source>
</evidence>
<evidence type="ECO:0000313" key="2">
    <source>
        <dbReference type="EMBL" id="OAT76437.1"/>
    </source>
</evidence>
<dbReference type="RefSeq" id="WP_064598410.1">
    <property type="nucleotide sequence ID" value="NZ_LYRP01000022.1"/>
</dbReference>
<reference evidence="3" key="1">
    <citation type="submission" date="2016-05" db="EMBL/GenBank/DDBJ databases">
        <authorList>
            <person name="Behera P."/>
            <person name="Vaishampayan P."/>
            <person name="Singh N."/>
            <person name="Raina V."/>
            <person name="Suar M."/>
            <person name="Pattnaik A."/>
            <person name="Rastogi G."/>
        </authorList>
    </citation>
    <scope>NUCLEOTIDE SEQUENCE [LARGE SCALE GENOMIC DNA]</scope>
    <source>
        <strain evidence="3">MP23</strain>
    </source>
</reference>
<dbReference type="SUPFAM" id="SSF89550">
    <property type="entry name" value="PHP domain-like"/>
    <property type="match status" value="1"/>
</dbReference>
<proteinExistence type="predicted"/>
<dbReference type="InterPro" id="IPR016195">
    <property type="entry name" value="Pol/histidinol_Pase-like"/>
</dbReference>
<dbReference type="GO" id="GO:0035312">
    <property type="term" value="F:5'-3' DNA exonuclease activity"/>
    <property type="evidence" value="ECO:0007669"/>
    <property type="project" value="TreeGrafter"/>
</dbReference>
<dbReference type="InterPro" id="IPR027417">
    <property type="entry name" value="P-loop_NTPase"/>
</dbReference>
<comment type="caution">
    <text evidence="2">The sequence shown here is derived from an EMBL/GenBank/DDBJ whole genome shotgun (WGS) entry which is preliminary data.</text>
</comment>
<feature type="domain" description="RecF/RecN/SMC N-terminal" evidence="1">
    <location>
        <begin position="281"/>
        <end position="874"/>
    </location>
</feature>
<dbReference type="PANTHER" id="PTHR42924:SF3">
    <property type="entry name" value="POLYMERASE_HISTIDINOL PHOSPHATASE N-TERMINAL DOMAIN-CONTAINING PROTEIN"/>
    <property type="match status" value="1"/>
</dbReference>
<dbReference type="InterPro" id="IPR052018">
    <property type="entry name" value="PHP_domain"/>
</dbReference>
<sequence length="917" mass="104038">MQQIGSKWWKFDFHTHTPASMDYGKADHQIKQTMTPRQWLLDYIQHGIECIAVTDHNTGAWIDKLKPEAENLRSEGHSIYIFPSIEITAHGNIHILGIFDIDKTSSFISQIIGATNYSGTEGDSDAVTQISPQEVIDLIISRGGVAIPAHIDKASGLCTVHPSGPTLKQILTNASAVEIIKTHDEYETNQPGSSPLRGYISLQTGLPEIIGSDSHHPSTVGRAFTWIKMGTPSIDGLKLALFDGDDSLKRSDQHPDSPNIYAENRITSIKINKTKYCGRINEFSIQFHPWLNCIIGGRGSGKSTILEFMRTALGREKELEQLSSNKEMFNSYSKLARKAQSRDDDGVFLENSSIHIEYLKGENHYRLEWGYGDQQISINRIDGQNIIPEEGDVISRFPVKIFSQKQIYEISRSPNYLLNLIDESSIVSLTEWNYKWENEVSTIFQLRRDVKDLRTNISTKSTLTGQLNDINQKIASIERSSHASILSNYQKSLNQDNLIRNFITENVDFLENITNYITQTRPIKIEINPELFINQNETTTQNKILDIQQKVEDSIITFNKTINDVTNEIKGLSNWFDSSALKQEMITNKNQYTTLVTNLQASGVNNPSEYESLIGTRKALSERLSKISTDEKTIEQKRSEIVQSYKKLVELRKELTARRRQFLVDINDNNTNFKVNVDFCGDKQFLESSFRNAIDKNDTTFINEIYNEDGNGFLNILNTKIKEISEDNDGIINKIQDLKNGFFDKTANTILDVKLSKRFFDFKNSLSEEEITALICWFPSDSITVKYNDGRRFKDLSQGSAGQKAATVLAFLLSYGDDPIILDQPEDDLDNQLVYELIVKKIKESKCKRQIIIITHNPNIVVNGDSELVVSLSQQSGITDFLSFGGLQEREVRRNICDIMEGGKDAFSQRYRRIVSA</sequence>
<evidence type="ECO:0000313" key="3">
    <source>
        <dbReference type="Proteomes" id="UP000078225"/>
    </source>
</evidence>
<dbReference type="PANTHER" id="PTHR42924">
    <property type="entry name" value="EXONUCLEASE"/>
    <property type="match status" value="1"/>
</dbReference>
<dbReference type="InterPro" id="IPR054787">
    <property type="entry name" value="TrlF_ATPase"/>
</dbReference>
<gene>
    <name evidence="2" type="ORF">A9B99_08970</name>
</gene>
<keyword evidence="3" id="KW-1185">Reference proteome</keyword>
<dbReference type="GO" id="GO:0004534">
    <property type="term" value="F:5'-3' RNA exonuclease activity"/>
    <property type="evidence" value="ECO:0007669"/>
    <property type="project" value="TreeGrafter"/>
</dbReference>
<protein>
    <recommendedName>
        <fullName evidence="1">RecF/RecN/SMC N-terminal domain-containing protein</fullName>
    </recommendedName>
</protein>
<dbReference type="Pfam" id="PF02463">
    <property type="entry name" value="SMC_N"/>
    <property type="match status" value="1"/>
</dbReference>
<dbReference type="EMBL" id="LYRP01000022">
    <property type="protein sequence ID" value="OAT76437.1"/>
    <property type="molecule type" value="Genomic_DNA"/>
</dbReference>
<organism evidence="2 3">
    <name type="scientific">Mangrovibacter phragmitis</name>
    <dbReference type="NCBI Taxonomy" id="1691903"/>
    <lineage>
        <taxon>Bacteria</taxon>
        <taxon>Pseudomonadati</taxon>
        <taxon>Pseudomonadota</taxon>
        <taxon>Gammaproteobacteria</taxon>
        <taxon>Enterobacterales</taxon>
        <taxon>Enterobacteriaceae</taxon>
        <taxon>Mangrovibacter</taxon>
    </lineage>
</organism>
<dbReference type="Gene3D" id="3.20.20.140">
    <property type="entry name" value="Metal-dependent hydrolases"/>
    <property type="match status" value="1"/>
</dbReference>
<dbReference type="InterPro" id="IPR003395">
    <property type="entry name" value="RecF/RecN/SMC_N"/>
</dbReference>
<dbReference type="STRING" id="1691903.A9B99_08970"/>
<dbReference type="Proteomes" id="UP000078225">
    <property type="component" value="Unassembled WGS sequence"/>
</dbReference>
<dbReference type="Pfam" id="PF13263">
    <property type="entry name" value="PHP_C"/>
    <property type="match status" value="1"/>
</dbReference>